<evidence type="ECO:0000256" key="2">
    <source>
        <dbReference type="ARBA" id="ARBA00022692"/>
    </source>
</evidence>
<feature type="transmembrane region" description="Helical" evidence="5">
    <location>
        <begin position="352"/>
        <end position="369"/>
    </location>
</feature>
<dbReference type="GO" id="GO:0022857">
    <property type="term" value="F:transmembrane transporter activity"/>
    <property type="evidence" value="ECO:0007669"/>
    <property type="project" value="InterPro"/>
</dbReference>
<dbReference type="Proteomes" id="UP000886998">
    <property type="component" value="Unassembled WGS sequence"/>
</dbReference>
<keyword evidence="8" id="KW-1185">Reference proteome</keyword>
<feature type="transmembrane region" description="Helical" evidence="5">
    <location>
        <begin position="500"/>
        <end position="518"/>
    </location>
</feature>
<feature type="transmembrane region" description="Helical" evidence="5">
    <location>
        <begin position="205"/>
        <end position="222"/>
    </location>
</feature>
<accession>A0A8X6YF38</accession>
<comment type="caution">
    <text evidence="7">The sequence shown here is derived from an EMBL/GenBank/DDBJ whole genome shotgun (WGS) entry which is preliminary data.</text>
</comment>
<comment type="subcellular location">
    <subcellularLocation>
        <location evidence="1">Membrane</location>
        <topology evidence="1">Multi-pass membrane protein</topology>
    </subcellularLocation>
</comment>
<sequence length="562" mass="63194">MTGTGLEKKGSISKDNEQEEDIMDFVGGEGPWQRWLFLIIITCSIPDAGHNFAMSFLAPNLDHWCARPPDFNVSIEEWKAVALPPNDKHCSRYKYLNISDFHQDHFKHNFAEKETIRCDSWEYDTSVYYTTVLSEWDLVCDREWLVSMSKSIFLAGYFISSTLFSYLADKYGRRLIIAVSNVIALISAIICIFSTSFLMFAVCRFFIAVGVTAADNTAFVLTMEIMSPKYRSDYGIGTYFGWSIGYLILPLFAWLLRDWLWIHIVITLPCFFLLSTWWLLPESPRWLLSQGRHEEALEVLSKAAKANGVDLNEAEAKLKEVILKLEKEQALETEHSNGNVLQLLKPGMWQKTLIVLYLWSIISFVYYGISYNTNELAGDPFLNFAAYGIIEVPAYIVLIFVMRSKGRRNPLAFSLVASGTACLLLYPIPEDPWWASTAVSLFGKFCIACSFSIVYVCTAEIFPTTVRNVGLGTASVSARIGSIIAPFVRELGKATHGVVPQIIFGVLAGTGGLLALLLPEMTNRSVPDTLKEAAELSRKTCSKTKTDTKLAMQDLNKVKEKD</sequence>
<feature type="domain" description="Major facilitator superfamily (MFS) profile" evidence="6">
    <location>
        <begin position="92"/>
        <end position="523"/>
    </location>
</feature>
<dbReference type="InterPro" id="IPR036259">
    <property type="entry name" value="MFS_trans_sf"/>
</dbReference>
<evidence type="ECO:0000256" key="1">
    <source>
        <dbReference type="ARBA" id="ARBA00004141"/>
    </source>
</evidence>
<name>A0A8X6YF38_9ARAC</name>
<dbReference type="PROSITE" id="PS50850">
    <property type="entry name" value="MFS"/>
    <property type="match status" value="1"/>
</dbReference>
<dbReference type="CDD" id="cd17317">
    <property type="entry name" value="MFS_SLC22"/>
    <property type="match status" value="1"/>
</dbReference>
<feature type="transmembrane region" description="Helical" evidence="5">
    <location>
        <begin position="144"/>
        <end position="168"/>
    </location>
</feature>
<feature type="transmembrane region" description="Helical" evidence="5">
    <location>
        <begin position="260"/>
        <end position="280"/>
    </location>
</feature>
<dbReference type="GO" id="GO:0016020">
    <property type="term" value="C:membrane"/>
    <property type="evidence" value="ECO:0007669"/>
    <property type="project" value="UniProtKB-SubCell"/>
</dbReference>
<evidence type="ECO:0000313" key="8">
    <source>
        <dbReference type="Proteomes" id="UP000886998"/>
    </source>
</evidence>
<dbReference type="EMBL" id="BMAV01018443">
    <property type="protein sequence ID" value="GFY70842.1"/>
    <property type="molecule type" value="Genomic_DNA"/>
</dbReference>
<dbReference type="InterPro" id="IPR020846">
    <property type="entry name" value="MFS_dom"/>
</dbReference>
<feature type="transmembrane region" description="Helical" evidence="5">
    <location>
        <begin position="234"/>
        <end position="254"/>
    </location>
</feature>
<dbReference type="SUPFAM" id="SSF103473">
    <property type="entry name" value="MFS general substrate transporter"/>
    <property type="match status" value="1"/>
</dbReference>
<keyword evidence="4 5" id="KW-0472">Membrane</keyword>
<feature type="transmembrane region" description="Helical" evidence="5">
    <location>
        <begin position="409"/>
        <end position="428"/>
    </location>
</feature>
<evidence type="ECO:0000313" key="7">
    <source>
        <dbReference type="EMBL" id="GFY70842.1"/>
    </source>
</evidence>
<evidence type="ECO:0000256" key="5">
    <source>
        <dbReference type="SAM" id="Phobius"/>
    </source>
</evidence>
<evidence type="ECO:0000256" key="3">
    <source>
        <dbReference type="ARBA" id="ARBA00022989"/>
    </source>
</evidence>
<dbReference type="InterPro" id="IPR005828">
    <property type="entry name" value="MFS_sugar_transport-like"/>
</dbReference>
<feature type="transmembrane region" description="Helical" evidence="5">
    <location>
        <begin position="175"/>
        <end position="199"/>
    </location>
</feature>
<organism evidence="7 8">
    <name type="scientific">Trichonephila inaurata madagascariensis</name>
    <dbReference type="NCBI Taxonomy" id="2747483"/>
    <lineage>
        <taxon>Eukaryota</taxon>
        <taxon>Metazoa</taxon>
        <taxon>Ecdysozoa</taxon>
        <taxon>Arthropoda</taxon>
        <taxon>Chelicerata</taxon>
        <taxon>Arachnida</taxon>
        <taxon>Araneae</taxon>
        <taxon>Araneomorphae</taxon>
        <taxon>Entelegynae</taxon>
        <taxon>Araneoidea</taxon>
        <taxon>Nephilidae</taxon>
        <taxon>Trichonephila</taxon>
        <taxon>Trichonephila inaurata</taxon>
    </lineage>
</organism>
<reference evidence="7" key="1">
    <citation type="submission" date="2020-08" db="EMBL/GenBank/DDBJ databases">
        <title>Multicomponent nature underlies the extraordinary mechanical properties of spider dragline silk.</title>
        <authorList>
            <person name="Kono N."/>
            <person name="Nakamura H."/>
            <person name="Mori M."/>
            <person name="Yoshida Y."/>
            <person name="Ohtoshi R."/>
            <person name="Malay A.D."/>
            <person name="Moran D.A.P."/>
            <person name="Tomita M."/>
            <person name="Numata K."/>
            <person name="Arakawa K."/>
        </authorList>
    </citation>
    <scope>NUCLEOTIDE SEQUENCE</scope>
</reference>
<protein>
    <submittedName>
        <fullName evidence="7">Organic cation transporter protein</fullName>
    </submittedName>
</protein>
<dbReference type="PANTHER" id="PTHR24064">
    <property type="entry name" value="SOLUTE CARRIER FAMILY 22 MEMBER"/>
    <property type="match status" value="1"/>
</dbReference>
<dbReference type="Gene3D" id="1.20.1250.20">
    <property type="entry name" value="MFS general substrate transporter like domains"/>
    <property type="match status" value="1"/>
</dbReference>
<evidence type="ECO:0000256" key="4">
    <source>
        <dbReference type="ARBA" id="ARBA00023136"/>
    </source>
</evidence>
<proteinExistence type="predicted"/>
<gene>
    <name evidence="7" type="primary">Orct</name>
    <name evidence="7" type="ORF">TNIN_414001</name>
</gene>
<evidence type="ECO:0000259" key="6">
    <source>
        <dbReference type="PROSITE" id="PS50850"/>
    </source>
</evidence>
<keyword evidence="2 5" id="KW-0812">Transmembrane</keyword>
<dbReference type="OrthoDB" id="6416707at2759"/>
<dbReference type="Pfam" id="PF00083">
    <property type="entry name" value="Sugar_tr"/>
    <property type="match status" value="1"/>
</dbReference>
<dbReference type="AlphaFoldDB" id="A0A8X6YF38"/>
<feature type="transmembrane region" description="Helical" evidence="5">
    <location>
        <begin position="381"/>
        <end position="402"/>
    </location>
</feature>
<feature type="transmembrane region" description="Helical" evidence="5">
    <location>
        <begin position="469"/>
        <end position="488"/>
    </location>
</feature>
<keyword evidence="3 5" id="KW-1133">Transmembrane helix</keyword>
<feature type="transmembrane region" description="Helical" evidence="5">
    <location>
        <begin position="434"/>
        <end position="457"/>
    </location>
</feature>